<dbReference type="Gene3D" id="3.50.30.30">
    <property type="match status" value="1"/>
</dbReference>
<keyword evidence="9" id="KW-0482">Metalloprotease</keyword>
<evidence type="ECO:0000256" key="5">
    <source>
        <dbReference type="ARBA" id="ARBA00022670"/>
    </source>
</evidence>
<evidence type="ECO:0000256" key="3">
    <source>
        <dbReference type="ARBA" id="ARBA00006006"/>
    </source>
</evidence>
<dbReference type="Proteomes" id="UP000696931">
    <property type="component" value="Unassembled WGS sequence"/>
</dbReference>
<feature type="chain" id="PRO_5038083688" evidence="11">
    <location>
        <begin position="20"/>
        <end position="1271"/>
    </location>
</feature>
<keyword evidence="4" id="KW-0964">Secreted</keyword>
<comment type="similarity">
    <text evidence="3">Belongs to the peptidase M36 family.</text>
</comment>
<evidence type="ECO:0000256" key="6">
    <source>
        <dbReference type="ARBA" id="ARBA00022723"/>
    </source>
</evidence>
<evidence type="ECO:0000256" key="10">
    <source>
        <dbReference type="ARBA" id="ARBA00023145"/>
    </source>
</evidence>
<dbReference type="Pfam" id="PF20773">
    <property type="entry name" value="InhA-like_MAM"/>
    <property type="match status" value="1"/>
</dbReference>
<gene>
    <name evidence="13" type="ORF">HZA61_08800</name>
</gene>
<dbReference type="Pfam" id="PF02225">
    <property type="entry name" value="PA"/>
    <property type="match status" value="1"/>
</dbReference>
<protein>
    <submittedName>
        <fullName evidence="13">M36 family metallopeptidase</fullName>
    </submittedName>
</protein>
<evidence type="ECO:0000313" key="13">
    <source>
        <dbReference type="EMBL" id="MBI5169572.1"/>
    </source>
</evidence>
<dbReference type="PANTHER" id="PTHR33478:SF1">
    <property type="entry name" value="EXTRACELLULAR METALLOPROTEINASE MEP"/>
    <property type="match status" value="1"/>
</dbReference>
<evidence type="ECO:0000256" key="9">
    <source>
        <dbReference type="ARBA" id="ARBA00023049"/>
    </source>
</evidence>
<dbReference type="EMBL" id="JACRIW010000058">
    <property type="protein sequence ID" value="MBI5169572.1"/>
    <property type="molecule type" value="Genomic_DNA"/>
</dbReference>
<dbReference type="PANTHER" id="PTHR33478">
    <property type="entry name" value="EXTRACELLULAR METALLOPROTEINASE MEP"/>
    <property type="match status" value="1"/>
</dbReference>
<dbReference type="InterPro" id="IPR046450">
    <property type="entry name" value="PA_dom_sf"/>
</dbReference>
<accession>A0A933W8J7</accession>
<comment type="subcellular location">
    <subcellularLocation>
        <location evidence="2">Secreted</location>
    </subcellularLocation>
</comment>
<keyword evidence="11" id="KW-0732">Signal</keyword>
<dbReference type="InterPro" id="IPR027268">
    <property type="entry name" value="Peptidase_M4/M1_CTD_sf"/>
</dbReference>
<dbReference type="InterPro" id="IPR003137">
    <property type="entry name" value="PA_domain"/>
</dbReference>
<dbReference type="Gene3D" id="2.60.120.260">
    <property type="entry name" value="Galactose-binding domain-like"/>
    <property type="match status" value="1"/>
</dbReference>
<evidence type="ECO:0000256" key="7">
    <source>
        <dbReference type="ARBA" id="ARBA00022801"/>
    </source>
</evidence>
<name>A0A933W8J7_UNCEI</name>
<dbReference type="InterPro" id="IPR001842">
    <property type="entry name" value="Peptidase_M36"/>
</dbReference>
<evidence type="ECO:0000256" key="1">
    <source>
        <dbReference type="ARBA" id="ARBA00001947"/>
    </source>
</evidence>
<proteinExistence type="inferred from homology"/>
<keyword evidence="8" id="KW-0862">Zinc</keyword>
<dbReference type="Gene3D" id="2.60.40.4070">
    <property type="match status" value="1"/>
</dbReference>
<evidence type="ECO:0000256" key="8">
    <source>
        <dbReference type="ARBA" id="ARBA00022833"/>
    </source>
</evidence>
<sequence length="1271" mass="132448">MRPSIRPLLGALIAVSCFAAVSLAAHRPEFDAALSAPGRTAPATRANAAADPALARLARVQSTDERYGVPSFVWGESRVVYAPGAATRFRAPRDADAAARSFLGTLAPLYRLQRADVTGAKLVRLDDRGTGAILASYRQEIAGIEVFRDEFRVCLDRNLELVAVAGSLPGRTNAPADAEAAFARSSASAVASALADFGSLAVPPALAAPGAPDEAGYERYPAPAEVRELGDGLAVATSPRVRKVWFRLGDALEPAHYVEVMGETEAYAYVYSAADGRLLFRHSIMADAAFSYRVWANTASPYLPMDGPQGDAPSPHPTGLPDFYMPPLTAPNLITLQNSPFSRNDPWLAPGAGVTTGNNVDAYDDIVSPDGYTAGDVRPTTTAAGAFDRVYDTNLGPSASTNQRMAAATTLFYLNNFLHDWFYDSGFDEVAGNAQTDNFGRGGVAGDPILAEGEDYGGTNNANMSTPADGGSPRMQMYVFNPPVSASLTVSAPAAIAGGYAAGVATGFGPQTFNVTGQVVAAVDGVAPTLDGCTAITSSVVGKIALIDRGTCGFSVKVQNAQTAGAIGVIIVDNTASSSPPGLGGTVAGITIPSISVTQAVGNAIRAQLGAGVTATLLRQAQVQRDGTIDGHIVAHEWAHYVSNRLVGNAAGLSNQQGGGMGEGWSDFFSLLMTVRPGDNLAGCWGMAGYALSGNLVPHNYYYFGIRRYPYSTDMTKNPLTFKHISDGVALPVGPPLNGDPSGATNSEVHRTGEVWCTMLWECYAALLADTPRLTFAQAQDRMKSYVIGGLKLTPNAPTFTDARDAILAVAYANDPADFQLLAQAFAKRGLGSGAISPASGSTNNAGAVESFTLGGNLAILSASLTDDLHACDSDSYLDNGEVGTLRVGFRNTGATTLSATTVSVSSPNLHVLFPSGNLFNVAASAPFTSLAQDIPVAIDGAAAGELLELYVAVDDPGLLSPGPRLLLLRDYVHSDEGTFFTDGAESHHTTWTAGGSGGDPWARAEVAASSHAYHVPGAGGAADLRFTSPPLTLSPSTPFTVTFKHRWSFEYDASFDYDGGVVELSTDGGTTWSDVGGVCTPGYTGTMYNGSGNPLGGRSAWTKASAGYPTPISATLNFGLTYAGQTVKLRFRHAADAGVGSPGWWIDDVAVTGVTSAPFLGLVAETEQCLARGVDDAIPSHVALALTGAHPSRGGAQLRFALPQAQRVRLTLHDLAGRLVATLADGEYAAGWHGASFTRTANGERPSSGVYFARMLVDGKQYTQRVVVLR</sequence>
<keyword evidence="7" id="KW-0378">Hydrolase</keyword>
<dbReference type="GO" id="GO:0006508">
    <property type="term" value="P:proteolysis"/>
    <property type="evidence" value="ECO:0007669"/>
    <property type="project" value="UniProtKB-KW"/>
</dbReference>
<dbReference type="CDD" id="cd04818">
    <property type="entry name" value="PA_subtilisin_1"/>
    <property type="match status" value="1"/>
</dbReference>
<dbReference type="Pfam" id="PF02128">
    <property type="entry name" value="Peptidase_M36"/>
    <property type="match status" value="1"/>
</dbReference>
<feature type="domain" description="PA" evidence="12">
    <location>
        <begin position="515"/>
        <end position="605"/>
    </location>
</feature>
<evidence type="ECO:0000259" key="12">
    <source>
        <dbReference type="Pfam" id="PF02225"/>
    </source>
</evidence>
<dbReference type="GO" id="GO:0008270">
    <property type="term" value="F:zinc ion binding"/>
    <property type="evidence" value="ECO:0007669"/>
    <property type="project" value="InterPro"/>
</dbReference>
<evidence type="ECO:0000256" key="11">
    <source>
        <dbReference type="SAM" id="SignalP"/>
    </source>
</evidence>
<dbReference type="InterPro" id="IPR050371">
    <property type="entry name" value="Fungal_virulence_M36"/>
</dbReference>
<evidence type="ECO:0000313" key="14">
    <source>
        <dbReference type="Proteomes" id="UP000696931"/>
    </source>
</evidence>
<comment type="cofactor">
    <cofactor evidence="1">
        <name>Zn(2+)</name>
        <dbReference type="ChEBI" id="CHEBI:29105"/>
    </cofactor>
</comment>
<dbReference type="AlphaFoldDB" id="A0A933W8J7"/>
<keyword evidence="5" id="KW-0645">Protease</keyword>
<dbReference type="Gene3D" id="3.10.170.10">
    <property type="match status" value="1"/>
</dbReference>
<feature type="signal peptide" evidence="11">
    <location>
        <begin position="1"/>
        <end position="19"/>
    </location>
</feature>
<dbReference type="Gene3D" id="1.10.390.10">
    <property type="entry name" value="Neutral Protease Domain 2"/>
    <property type="match status" value="1"/>
</dbReference>
<evidence type="ECO:0000256" key="2">
    <source>
        <dbReference type="ARBA" id="ARBA00004613"/>
    </source>
</evidence>
<dbReference type="PROSITE" id="PS51257">
    <property type="entry name" value="PROKAR_LIPOPROTEIN"/>
    <property type="match status" value="1"/>
</dbReference>
<dbReference type="GO" id="GO:0004222">
    <property type="term" value="F:metalloendopeptidase activity"/>
    <property type="evidence" value="ECO:0007669"/>
    <property type="project" value="InterPro"/>
</dbReference>
<evidence type="ECO:0000256" key="4">
    <source>
        <dbReference type="ARBA" id="ARBA00022525"/>
    </source>
</evidence>
<dbReference type="SUPFAM" id="SSF55486">
    <property type="entry name" value="Metalloproteases ('zincins'), catalytic domain"/>
    <property type="match status" value="1"/>
</dbReference>
<dbReference type="SUPFAM" id="SSF52025">
    <property type="entry name" value="PA domain"/>
    <property type="match status" value="1"/>
</dbReference>
<dbReference type="GO" id="GO:0005615">
    <property type="term" value="C:extracellular space"/>
    <property type="evidence" value="ECO:0007669"/>
    <property type="project" value="InterPro"/>
</dbReference>
<keyword evidence="6" id="KW-0479">Metal-binding</keyword>
<comment type="caution">
    <text evidence="13">The sequence shown here is derived from an EMBL/GenBank/DDBJ whole genome shotgun (WGS) entry which is preliminary data.</text>
</comment>
<reference evidence="13" key="1">
    <citation type="submission" date="2020-07" db="EMBL/GenBank/DDBJ databases">
        <title>Huge and variable diversity of episymbiotic CPR bacteria and DPANN archaea in groundwater ecosystems.</title>
        <authorList>
            <person name="He C.Y."/>
            <person name="Keren R."/>
            <person name="Whittaker M."/>
            <person name="Farag I.F."/>
            <person name="Doudna J."/>
            <person name="Cate J.H.D."/>
            <person name="Banfield J.F."/>
        </authorList>
    </citation>
    <scope>NUCLEOTIDE SEQUENCE</scope>
    <source>
        <strain evidence="13">NC_groundwater_1813_Pr3_B-0.1um_71_17</strain>
    </source>
</reference>
<keyword evidence="10" id="KW-0865">Zymogen</keyword>
<organism evidence="13 14">
    <name type="scientific">Eiseniibacteriota bacterium</name>
    <dbReference type="NCBI Taxonomy" id="2212470"/>
    <lineage>
        <taxon>Bacteria</taxon>
        <taxon>Candidatus Eiseniibacteriota</taxon>
    </lineage>
</organism>